<accession>A0A345T0I6</accession>
<dbReference type="Proteomes" id="UP000249340">
    <property type="component" value="Chromosome"/>
</dbReference>
<feature type="transmembrane region" description="Helical" evidence="1">
    <location>
        <begin position="234"/>
        <end position="255"/>
    </location>
</feature>
<keyword evidence="1" id="KW-0472">Membrane</keyword>
<dbReference type="AlphaFoldDB" id="A0A345T0I6"/>
<name>A0A345T0I6_9ACTN</name>
<dbReference type="KEGG" id="stri:C7M71_020830"/>
<keyword evidence="1" id="KW-1133">Transmembrane helix</keyword>
<keyword evidence="1" id="KW-0812">Transmembrane</keyword>
<dbReference type="PANTHER" id="PTHR37305">
    <property type="entry name" value="INTEGRAL MEMBRANE PROTEIN-RELATED"/>
    <property type="match status" value="1"/>
</dbReference>
<proteinExistence type="predicted"/>
<evidence type="ECO:0000256" key="1">
    <source>
        <dbReference type="SAM" id="Phobius"/>
    </source>
</evidence>
<feature type="transmembrane region" description="Helical" evidence="1">
    <location>
        <begin position="116"/>
        <end position="141"/>
    </location>
</feature>
<gene>
    <name evidence="2" type="ORF">C7M71_020830</name>
</gene>
<evidence type="ECO:0000313" key="3">
    <source>
        <dbReference type="Proteomes" id="UP000249340"/>
    </source>
</evidence>
<keyword evidence="3" id="KW-1185">Reference proteome</keyword>
<organism evidence="2 3">
    <name type="scientific">Peterkaempfera bronchialis</name>
    <dbReference type="NCBI Taxonomy" id="2126346"/>
    <lineage>
        <taxon>Bacteria</taxon>
        <taxon>Bacillati</taxon>
        <taxon>Actinomycetota</taxon>
        <taxon>Actinomycetes</taxon>
        <taxon>Kitasatosporales</taxon>
        <taxon>Streptomycetaceae</taxon>
        <taxon>Peterkaempfera</taxon>
    </lineage>
</organism>
<dbReference type="Pfam" id="PF12730">
    <property type="entry name" value="ABC2_membrane_4"/>
    <property type="match status" value="1"/>
</dbReference>
<dbReference type="EMBL" id="CP031264">
    <property type="protein sequence ID" value="AXI79491.1"/>
    <property type="molecule type" value="Genomic_DNA"/>
</dbReference>
<feature type="transmembrane region" description="Helical" evidence="1">
    <location>
        <begin position="153"/>
        <end position="178"/>
    </location>
</feature>
<sequence>MAHPYTSPIPVQQARLSHALASEWIKIRSVRSTVWTLALMTCFIVGIGGLAVLFANGRTRQGDDLLGLGFGGFLIGQLAVIALGVLTISSEYGTGMIRTTLTACPQRARMLTAKALVFFGLVFTLGTVTVGLFTLFALVVLGGQAGSPPPEQILRTVVGGGLYLAVIGLMSLAVGALLRHSAGAIAAMIGFVLLPIILGLFAGETLGRYLIRYSPVSISAAIFGEGLDPRTSGWQLLGVLAVLTAVLLAVAYRVVSRRDV</sequence>
<feature type="transmembrane region" description="Helical" evidence="1">
    <location>
        <begin position="185"/>
        <end position="203"/>
    </location>
</feature>
<dbReference type="OrthoDB" id="3297477at2"/>
<reference evidence="3" key="1">
    <citation type="submission" date="2018-07" db="EMBL/GenBank/DDBJ databases">
        <title>Streptacidiphilus bronchialis DSM 106435 chromosome.</title>
        <authorList>
            <person name="Batra D."/>
            <person name="Gulvik C.A."/>
        </authorList>
    </citation>
    <scope>NUCLEOTIDE SEQUENCE [LARGE SCALE GENOMIC DNA]</scope>
    <source>
        <strain evidence="3">DSM 106435</strain>
    </source>
</reference>
<dbReference type="PANTHER" id="PTHR37305:SF1">
    <property type="entry name" value="MEMBRANE PROTEIN"/>
    <property type="match status" value="1"/>
</dbReference>
<evidence type="ECO:0000313" key="2">
    <source>
        <dbReference type="EMBL" id="AXI79491.1"/>
    </source>
</evidence>
<feature type="transmembrane region" description="Helical" evidence="1">
    <location>
        <begin position="34"/>
        <end position="55"/>
    </location>
</feature>
<protein>
    <submittedName>
        <fullName evidence="2">ABC transporter permease</fullName>
    </submittedName>
</protein>
<dbReference type="RefSeq" id="WP_111492796.1">
    <property type="nucleotide sequence ID" value="NZ_CP031264.1"/>
</dbReference>
<feature type="transmembrane region" description="Helical" evidence="1">
    <location>
        <begin position="67"/>
        <end position="88"/>
    </location>
</feature>